<name>A0A838BN97_9HYPH</name>
<comment type="caution">
    <text evidence="3">The sequence shown here is derived from an EMBL/GenBank/DDBJ whole genome shotgun (WGS) entry which is preliminary data.</text>
</comment>
<evidence type="ECO:0000313" key="4">
    <source>
        <dbReference type="Proteomes" id="UP000572984"/>
    </source>
</evidence>
<organism evidence="3 4">
    <name type="scientific">Microvirga mediterraneensis</name>
    <dbReference type="NCBI Taxonomy" id="2754695"/>
    <lineage>
        <taxon>Bacteria</taxon>
        <taxon>Pseudomonadati</taxon>
        <taxon>Pseudomonadota</taxon>
        <taxon>Alphaproteobacteria</taxon>
        <taxon>Hyphomicrobiales</taxon>
        <taxon>Methylobacteriaceae</taxon>
        <taxon>Microvirga</taxon>
    </lineage>
</organism>
<keyword evidence="4" id="KW-1185">Reference proteome</keyword>
<accession>A0A838BN97</accession>
<dbReference type="InterPro" id="IPR000305">
    <property type="entry name" value="GIY-YIG_endonuc"/>
</dbReference>
<evidence type="ECO:0000259" key="2">
    <source>
        <dbReference type="PROSITE" id="PS50164"/>
    </source>
</evidence>
<dbReference type="Pfam" id="PF22945">
    <property type="entry name" value="LEM-3_GIY-YIG"/>
    <property type="match status" value="1"/>
</dbReference>
<gene>
    <name evidence="3" type="ORF">H0S73_12350</name>
</gene>
<dbReference type="SMART" id="SM00465">
    <property type="entry name" value="GIYc"/>
    <property type="match status" value="1"/>
</dbReference>
<dbReference type="EMBL" id="JACDXJ010000001">
    <property type="protein sequence ID" value="MBA1156918.1"/>
    <property type="molecule type" value="Genomic_DNA"/>
</dbReference>
<protein>
    <submittedName>
        <fullName evidence="3">GIY-YIG nuclease family protein</fullName>
    </submittedName>
</protein>
<dbReference type="Proteomes" id="UP000572984">
    <property type="component" value="Unassembled WGS sequence"/>
</dbReference>
<feature type="compositionally biased region" description="Basic residues" evidence="1">
    <location>
        <begin position="217"/>
        <end position="227"/>
    </location>
</feature>
<feature type="region of interest" description="Disordered" evidence="1">
    <location>
        <begin position="216"/>
        <end position="235"/>
    </location>
</feature>
<sequence>MSDFPIGFYVYQLVDPRSGLPFYVGKGQGRRAWDHQRAVKTGKSGGNTRKVAKIQEILKSGQDVEVRIVAVYDTEVEALDHEFRLVDADPTLTNVMPGGCGRVESPEWARRRSEMQRRKLLGQRGQMLQAATERDLERSHRMITRVSAPSKQSDEVENWYSSLPEKDKIALARANPTTKRQHKARVRAERLVRDLAALAPQGTAKAAVPGVKLSREPKHRKRARLKRLAAMSGPA</sequence>
<dbReference type="PROSITE" id="PS50164">
    <property type="entry name" value="GIY_YIG"/>
    <property type="match status" value="1"/>
</dbReference>
<reference evidence="3 4" key="1">
    <citation type="submission" date="2020-07" db="EMBL/GenBank/DDBJ databases">
        <title>Draft genome and description of Microvirga mediterraneensis Marseille-Q2068 sp. nov.</title>
        <authorList>
            <person name="Boxberger M."/>
        </authorList>
    </citation>
    <scope>NUCLEOTIDE SEQUENCE [LARGE SCALE GENOMIC DNA]</scope>
    <source>
        <strain evidence="3 4">Marseille-Q2068</strain>
    </source>
</reference>
<dbReference type="RefSeq" id="WP_181052439.1">
    <property type="nucleotide sequence ID" value="NZ_JACDXJ010000001.1"/>
</dbReference>
<evidence type="ECO:0000256" key="1">
    <source>
        <dbReference type="SAM" id="MobiDB-lite"/>
    </source>
</evidence>
<feature type="domain" description="GIY-YIG" evidence="2">
    <location>
        <begin position="6"/>
        <end position="95"/>
    </location>
</feature>
<dbReference type="CDD" id="cd10440">
    <property type="entry name" value="GIY-YIG_COG3680"/>
    <property type="match status" value="1"/>
</dbReference>
<dbReference type="AlphaFoldDB" id="A0A838BN97"/>
<proteinExistence type="predicted"/>
<evidence type="ECO:0000313" key="3">
    <source>
        <dbReference type="EMBL" id="MBA1156918.1"/>
    </source>
</evidence>